<dbReference type="InterPro" id="IPR040449">
    <property type="entry name" value="Peptidase_S66_N"/>
</dbReference>
<feature type="active site" description="Charge relay system" evidence="6">
    <location>
        <position position="212"/>
    </location>
</feature>
<dbReference type="GO" id="GO:0006508">
    <property type="term" value="P:proteolysis"/>
    <property type="evidence" value="ECO:0007669"/>
    <property type="project" value="UniProtKB-KW"/>
</dbReference>
<accession>G5NC34</accession>
<dbReference type="PANTHER" id="PTHR30237:SF2">
    <property type="entry name" value="MUREIN TETRAPEPTIDE CARBOXYPEPTIDASE"/>
    <property type="match status" value="1"/>
</dbReference>
<dbReference type="InterPro" id="IPR027478">
    <property type="entry name" value="LdcA_N"/>
</dbReference>
<feature type="active site" description="Nucleophile" evidence="6">
    <location>
        <position position="106"/>
    </location>
</feature>
<keyword evidence="5" id="KW-0720">Serine protease</keyword>
<dbReference type="GO" id="GO:0008236">
    <property type="term" value="F:serine-type peptidase activity"/>
    <property type="evidence" value="ECO:0007669"/>
    <property type="project" value="UniProtKB-KW"/>
</dbReference>
<dbReference type="AlphaFoldDB" id="G5NC34"/>
<dbReference type="PANTHER" id="PTHR30237">
    <property type="entry name" value="MURAMOYLTETRAPEPTIDE CARBOXYPEPTIDASE"/>
    <property type="match status" value="1"/>
</dbReference>
<keyword evidence="2 9" id="KW-0121">Carboxypeptidase</keyword>
<evidence type="ECO:0000256" key="1">
    <source>
        <dbReference type="ARBA" id="ARBA00010233"/>
    </source>
</evidence>
<dbReference type="MEROPS" id="S66.002"/>
<dbReference type="InterPro" id="IPR003507">
    <property type="entry name" value="S66_fam"/>
</dbReference>
<evidence type="ECO:0000256" key="5">
    <source>
        <dbReference type="ARBA" id="ARBA00022825"/>
    </source>
</evidence>
<dbReference type="Gene3D" id="3.40.50.10740">
    <property type="entry name" value="Class I glutamine amidotransferase-like"/>
    <property type="match status" value="1"/>
</dbReference>
<keyword evidence="4" id="KW-0378">Hydrolase</keyword>
<comment type="similarity">
    <text evidence="1">Belongs to the peptidase S66 family.</text>
</comment>
<name>G5NC34_SALET</name>
<dbReference type="EMBL" id="AFCO01000709">
    <property type="protein sequence ID" value="EHC58819.1"/>
    <property type="molecule type" value="Genomic_DNA"/>
</dbReference>
<evidence type="ECO:0000259" key="8">
    <source>
        <dbReference type="Pfam" id="PF17676"/>
    </source>
</evidence>
<evidence type="ECO:0000256" key="6">
    <source>
        <dbReference type="PIRSR" id="PIRSR028757-1"/>
    </source>
</evidence>
<evidence type="ECO:0000313" key="10">
    <source>
        <dbReference type="Proteomes" id="UP000003532"/>
    </source>
</evidence>
<feature type="active site" description="Charge relay system" evidence="6">
    <location>
        <position position="282"/>
    </location>
</feature>
<dbReference type="Pfam" id="PF17676">
    <property type="entry name" value="Peptidase_S66C"/>
    <property type="match status" value="1"/>
</dbReference>
<dbReference type="PATRIC" id="fig|913075.3.peg.1607"/>
<sequence length="316" mass="34720">MSLFHLIAPSGYCINQQAALRGVQRLTDAGHQVENDEVIRRRFQRFAGTDAERLADVNSLASLTSPDTIVMPVRGGYGASRLLDRIDWQALASRQQRDPLLICGHSDFTAIQAGLLARANVITFSGPMLAANFFGAETLNTFTNFGAETLNTFTEQHFWLALRKAQFTVEWQGDGPQCDVQGTLWGGNLAMLISLIGTPWMPTIDKGILVLEDVNEHPFRVERMLLQLEYAGILNRQSAIVLGSFSGAAPNEYDAGYSLESVYAFLRSRLSVPLITGLDFGHEQRTVTLPIGANATLKNTRQGTQLTLSGHPTLQL</sequence>
<protein>
    <submittedName>
        <fullName evidence="9">Muramoyltetrapeptide carboxypeptidase</fullName>
    </submittedName>
</protein>
<dbReference type="CDD" id="cd07025">
    <property type="entry name" value="Peptidase_S66"/>
    <property type="match status" value="1"/>
</dbReference>
<dbReference type="Gene3D" id="3.50.30.60">
    <property type="entry name" value="LD-carboxypeptidase A C-terminal domain-like"/>
    <property type="match status" value="1"/>
</dbReference>
<dbReference type="GO" id="GO:0004180">
    <property type="term" value="F:carboxypeptidase activity"/>
    <property type="evidence" value="ECO:0007669"/>
    <property type="project" value="UniProtKB-KW"/>
</dbReference>
<dbReference type="InterPro" id="IPR029062">
    <property type="entry name" value="Class_I_gatase-like"/>
</dbReference>
<dbReference type="SUPFAM" id="SSF52317">
    <property type="entry name" value="Class I glutamine amidotransferase-like"/>
    <property type="match status" value="1"/>
</dbReference>
<dbReference type="Pfam" id="PF02016">
    <property type="entry name" value="Peptidase_S66"/>
    <property type="match status" value="1"/>
</dbReference>
<feature type="domain" description="LD-carboxypeptidase C-terminal" evidence="8">
    <location>
        <begin position="181"/>
        <end position="297"/>
    </location>
</feature>
<dbReference type="InterPro" id="IPR040921">
    <property type="entry name" value="Peptidase_S66C"/>
</dbReference>
<feature type="domain" description="LD-carboxypeptidase N-terminal" evidence="7">
    <location>
        <begin position="6"/>
        <end position="126"/>
    </location>
</feature>
<dbReference type="Proteomes" id="UP000003532">
    <property type="component" value="Unassembled WGS sequence"/>
</dbReference>
<evidence type="ECO:0000259" key="7">
    <source>
        <dbReference type="Pfam" id="PF02016"/>
    </source>
</evidence>
<keyword evidence="3" id="KW-0645">Protease</keyword>
<evidence type="ECO:0000256" key="3">
    <source>
        <dbReference type="ARBA" id="ARBA00022670"/>
    </source>
</evidence>
<evidence type="ECO:0000313" key="9">
    <source>
        <dbReference type="EMBL" id="EHC58819.1"/>
    </source>
</evidence>
<organism evidence="9 10">
    <name type="scientific">Salmonella enterica subsp. enterica serovar Inverness str. R8-3668</name>
    <dbReference type="NCBI Taxonomy" id="913075"/>
    <lineage>
        <taxon>Bacteria</taxon>
        <taxon>Pseudomonadati</taxon>
        <taxon>Pseudomonadota</taxon>
        <taxon>Gammaproteobacteria</taxon>
        <taxon>Enterobacterales</taxon>
        <taxon>Enterobacteriaceae</taxon>
        <taxon>Salmonella</taxon>
    </lineage>
</organism>
<evidence type="ECO:0000256" key="2">
    <source>
        <dbReference type="ARBA" id="ARBA00022645"/>
    </source>
</evidence>
<evidence type="ECO:0000256" key="4">
    <source>
        <dbReference type="ARBA" id="ARBA00022801"/>
    </source>
</evidence>
<dbReference type="InterPro" id="IPR027461">
    <property type="entry name" value="Carboxypeptidase_A_C_sf"/>
</dbReference>
<comment type="caution">
    <text evidence="9">The sequence shown here is derived from an EMBL/GenBank/DDBJ whole genome shotgun (WGS) entry which is preliminary data.</text>
</comment>
<proteinExistence type="inferred from homology"/>
<gene>
    <name evidence="9" type="ORF">LTSEINV_2112</name>
</gene>
<dbReference type="PIRSF" id="PIRSF028757">
    <property type="entry name" value="LD-carboxypeptidase"/>
    <property type="match status" value="1"/>
</dbReference>
<reference evidence="9 10" key="1">
    <citation type="journal article" date="2011" name="BMC Genomics">
        <title>Genome sequencing reveals diversification of virulence factor content and possible host adaptation in distinct subpopulations of Salmonella enterica.</title>
        <authorList>
            <person name="den Bakker H.C."/>
            <person name="Moreno Switt A.I."/>
            <person name="Govoni G."/>
            <person name="Cummings C.A."/>
            <person name="Ranieri M.L."/>
            <person name="Degoricija L."/>
            <person name="Hoelzer K."/>
            <person name="Rodriguez-Rivera L.D."/>
            <person name="Brown S."/>
            <person name="Bolchacova E."/>
            <person name="Furtado M.R."/>
            <person name="Wiedmann M."/>
        </authorList>
    </citation>
    <scope>NUCLEOTIDE SEQUENCE [LARGE SCALE GENOMIC DNA]</scope>
    <source>
        <strain evidence="9 10">R8-3668</strain>
    </source>
</reference>
<dbReference type="BioCyc" id="SENT913075:G120P-1491-MONOMER"/>
<dbReference type="SUPFAM" id="SSF141986">
    <property type="entry name" value="LD-carboxypeptidase A C-terminal domain-like"/>
    <property type="match status" value="1"/>
</dbReference>